<feature type="region of interest" description="Disordered" evidence="1">
    <location>
        <begin position="150"/>
        <end position="196"/>
    </location>
</feature>
<accession>A0A7J6TG34</accession>
<organism evidence="2 3">
    <name type="scientific">Perkinsus olseni</name>
    <name type="common">Perkinsus atlanticus</name>
    <dbReference type="NCBI Taxonomy" id="32597"/>
    <lineage>
        <taxon>Eukaryota</taxon>
        <taxon>Sar</taxon>
        <taxon>Alveolata</taxon>
        <taxon>Perkinsozoa</taxon>
        <taxon>Perkinsea</taxon>
        <taxon>Perkinsida</taxon>
        <taxon>Perkinsidae</taxon>
        <taxon>Perkinsus</taxon>
    </lineage>
</organism>
<evidence type="ECO:0000313" key="2">
    <source>
        <dbReference type="EMBL" id="KAF4744083.1"/>
    </source>
</evidence>
<dbReference type="GO" id="GO:1905515">
    <property type="term" value="P:non-motile cilium assembly"/>
    <property type="evidence" value="ECO:0007669"/>
    <property type="project" value="InterPro"/>
</dbReference>
<evidence type="ECO:0000313" key="3">
    <source>
        <dbReference type="Proteomes" id="UP000574390"/>
    </source>
</evidence>
<sequence>MSGEAGGAHLLKRYPVWSWAASWVRIFVGSSTRMLRFIVPEAGTEMEALFFACFVHLFITSRGMAASITSGRTAGDIPSEYQKSVNPFFLAMSKFRRRRWEEVIDICSGLLKENPRDESAWFLNCRALTMKNFIDDLECDEDPLGDLAAEEGAMNSAPRPGTSLQRSVSKAIGKSRPTSNNGRPITGFVRPGTNSD</sequence>
<dbReference type="Proteomes" id="UP000574390">
    <property type="component" value="Unassembled WGS sequence"/>
</dbReference>
<feature type="non-terminal residue" evidence="2">
    <location>
        <position position="196"/>
    </location>
</feature>
<gene>
    <name evidence="2" type="primary">TTC8_1</name>
    <name evidence="2" type="ORF">FOZ62_009552</name>
</gene>
<proteinExistence type="predicted"/>
<dbReference type="AlphaFoldDB" id="A0A7J6TG34"/>
<dbReference type="PANTHER" id="PTHR44177:SF1">
    <property type="entry name" value="TETRATRICOPEPTIDE REPEAT PROTEIN 8"/>
    <property type="match status" value="1"/>
</dbReference>
<reference evidence="2 3" key="1">
    <citation type="submission" date="2020-04" db="EMBL/GenBank/DDBJ databases">
        <title>Perkinsus olseni comparative genomics.</title>
        <authorList>
            <person name="Bogema D.R."/>
        </authorList>
    </citation>
    <scope>NUCLEOTIDE SEQUENCE [LARGE SCALE GENOMIC DNA]</scope>
    <source>
        <strain evidence="2">ATCC PRA-205</strain>
    </source>
</reference>
<dbReference type="CDD" id="cd21341">
    <property type="entry name" value="TTC8_N"/>
    <property type="match status" value="1"/>
</dbReference>
<dbReference type="EMBL" id="JABANM010007549">
    <property type="protein sequence ID" value="KAF4744083.1"/>
    <property type="molecule type" value="Genomic_DNA"/>
</dbReference>
<evidence type="ECO:0000256" key="1">
    <source>
        <dbReference type="SAM" id="MobiDB-lite"/>
    </source>
</evidence>
<dbReference type="InterPro" id="IPR028796">
    <property type="entry name" value="BBS8"/>
</dbReference>
<name>A0A7J6TG34_PEROL</name>
<dbReference type="GO" id="GO:0036064">
    <property type="term" value="C:ciliary basal body"/>
    <property type="evidence" value="ECO:0007669"/>
    <property type="project" value="TreeGrafter"/>
</dbReference>
<dbReference type="GO" id="GO:0034464">
    <property type="term" value="C:BBSome"/>
    <property type="evidence" value="ECO:0007669"/>
    <property type="project" value="InterPro"/>
</dbReference>
<dbReference type="PANTHER" id="PTHR44177">
    <property type="entry name" value="TETRATRICOPEPTIDE REPEAT PROTEIN 8"/>
    <property type="match status" value="1"/>
</dbReference>
<dbReference type="GO" id="GO:0097730">
    <property type="term" value="C:non-motile cilium"/>
    <property type="evidence" value="ECO:0007669"/>
    <property type="project" value="TreeGrafter"/>
</dbReference>
<comment type="caution">
    <text evidence="2">The sequence shown here is derived from an EMBL/GenBank/DDBJ whole genome shotgun (WGS) entry which is preliminary data.</text>
</comment>
<protein>
    <submittedName>
        <fullName evidence="2">Tetratricopeptide repeat protein 8</fullName>
    </submittedName>
</protein>